<dbReference type="GO" id="GO:0004316">
    <property type="term" value="F:3-oxoacyl-[acyl-carrier-protein] reductase (NADPH) activity"/>
    <property type="evidence" value="ECO:0007669"/>
    <property type="project" value="UniProtKB-EC"/>
</dbReference>
<sequence length="234" mass="23886">MSRSVFITGGNRGIGLATAKAFAAAGDRVAVGTRSAEAPQGLLGIRCDVTVPGDPERAIGEAVAAHGPIEVVVANAGITLDTPMLRMSDTQFDTVLRTNLTGAFATAKAAARSMLPTRKGRIVLVSSALGFLGSPGQTNYAAAKAGLLGLARSLVWELGDRDITVNVVAPGIIETDMTAPLSEKRLANLMQMTPLGRLGTADEVVAAIRFLASDEASYITGAVLPVGGGIGMGL</sequence>
<reference evidence="4 5" key="1">
    <citation type="submission" date="2020-08" db="EMBL/GenBank/DDBJ databases">
        <title>Sequencing the genomes of 1000 actinobacteria strains.</title>
        <authorList>
            <person name="Klenk H.-P."/>
        </authorList>
    </citation>
    <scope>NUCLEOTIDE SEQUENCE [LARGE SCALE GENOMIC DNA]</scope>
    <source>
        <strain evidence="4 5">DSM 41654</strain>
    </source>
</reference>
<feature type="domain" description="Ketoreductase" evidence="3">
    <location>
        <begin position="3"/>
        <end position="176"/>
    </location>
</feature>
<organism evidence="4 5">
    <name type="scientific">Kitasatospora kifunensis</name>
    <name type="common">Streptomyces kifunensis</name>
    <dbReference type="NCBI Taxonomy" id="58351"/>
    <lineage>
        <taxon>Bacteria</taxon>
        <taxon>Bacillati</taxon>
        <taxon>Actinomycetota</taxon>
        <taxon>Actinomycetes</taxon>
        <taxon>Kitasatosporales</taxon>
        <taxon>Streptomycetaceae</taxon>
        <taxon>Kitasatospora</taxon>
    </lineage>
</organism>
<dbReference type="GO" id="GO:0006633">
    <property type="term" value="P:fatty acid biosynthetic process"/>
    <property type="evidence" value="ECO:0007669"/>
    <property type="project" value="TreeGrafter"/>
</dbReference>
<dbReference type="AlphaFoldDB" id="A0A7W7QY91"/>
<evidence type="ECO:0000313" key="4">
    <source>
        <dbReference type="EMBL" id="MBB4922012.1"/>
    </source>
</evidence>
<dbReference type="PRINTS" id="PR00080">
    <property type="entry name" value="SDRFAMILY"/>
</dbReference>
<dbReference type="PRINTS" id="PR00081">
    <property type="entry name" value="GDHRDH"/>
</dbReference>
<dbReference type="GO" id="GO:0048038">
    <property type="term" value="F:quinone binding"/>
    <property type="evidence" value="ECO:0007669"/>
    <property type="project" value="TreeGrafter"/>
</dbReference>
<keyword evidence="5" id="KW-1185">Reference proteome</keyword>
<comment type="caution">
    <text evidence="4">The sequence shown here is derived from an EMBL/GenBank/DDBJ whole genome shotgun (WGS) entry which is preliminary data.</text>
</comment>
<comment type="similarity">
    <text evidence="1">Belongs to the short-chain dehydrogenases/reductases (SDR) family.</text>
</comment>
<dbReference type="InterPro" id="IPR002347">
    <property type="entry name" value="SDR_fam"/>
</dbReference>
<dbReference type="SMART" id="SM00822">
    <property type="entry name" value="PKS_KR"/>
    <property type="match status" value="1"/>
</dbReference>
<dbReference type="Gene3D" id="3.40.50.720">
    <property type="entry name" value="NAD(P)-binding Rossmann-like Domain"/>
    <property type="match status" value="1"/>
</dbReference>
<dbReference type="Pfam" id="PF13561">
    <property type="entry name" value="adh_short_C2"/>
    <property type="match status" value="1"/>
</dbReference>
<dbReference type="EMBL" id="JACHJV010000001">
    <property type="protein sequence ID" value="MBB4922012.1"/>
    <property type="molecule type" value="Genomic_DNA"/>
</dbReference>
<protein>
    <submittedName>
        <fullName evidence="4">3-oxoacyl-[acyl-carrier protein] reductase</fullName>
        <ecNumber evidence="4">1.1.1.100</ecNumber>
    </submittedName>
</protein>
<evidence type="ECO:0000256" key="2">
    <source>
        <dbReference type="ARBA" id="ARBA00023002"/>
    </source>
</evidence>
<dbReference type="InterPro" id="IPR057326">
    <property type="entry name" value="KR_dom"/>
</dbReference>
<dbReference type="PANTHER" id="PTHR42760:SF133">
    <property type="entry name" value="3-OXOACYL-[ACYL-CARRIER-PROTEIN] REDUCTASE"/>
    <property type="match status" value="1"/>
</dbReference>
<dbReference type="RefSeq" id="WP_184934259.1">
    <property type="nucleotide sequence ID" value="NZ_JACHJV010000001.1"/>
</dbReference>
<keyword evidence="2 4" id="KW-0560">Oxidoreductase</keyword>
<dbReference type="EC" id="1.1.1.100" evidence="4"/>
<accession>A0A7W7QY91</accession>
<gene>
    <name evidence="4" type="ORF">FHR34_001005</name>
</gene>
<dbReference type="SUPFAM" id="SSF51735">
    <property type="entry name" value="NAD(P)-binding Rossmann-fold domains"/>
    <property type="match status" value="1"/>
</dbReference>
<proteinExistence type="inferred from homology"/>
<evidence type="ECO:0000256" key="1">
    <source>
        <dbReference type="ARBA" id="ARBA00006484"/>
    </source>
</evidence>
<evidence type="ECO:0000313" key="5">
    <source>
        <dbReference type="Proteomes" id="UP000540506"/>
    </source>
</evidence>
<dbReference type="PANTHER" id="PTHR42760">
    <property type="entry name" value="SHORT-CHAIN DEHYDROGENASES/REDUCTASES FAMILY MEMBER"/>
    <property type="match status" value="1"/>
</dbReference>
<dbReference type="NCBIfam" id="NF009466">
    <property type="entry name" value="PRK12826.1-2"/>
    <property type="match status" value="1"/>
</dbReference>
<dbReference type="Proteomes" id="UP000540506">
    <property type="component" value="Unassembled WGS sequence"/>
</dbReference>
<evidence type="ECO:0000259" key="3">
    <source>
        <dbReference type="SMART" id="SM00822"/>
    </source>
</evidence>
<name>A0A7W7QY91_KITKI</name>
<dbReference type="FunFam" id="3.40.50.720:FF:000173">
    <property type="entry name" value="3-oxoacyl-[acyl-carrier protein] reductase"/>
    <property type="match status" value="1"/>
</dbReference>
<dbReference type="InterPro" id="IPR036291">
    <property type="entry name" value="NAD(P)-bd_dom_sf"/>
</dbReference>